<keyword evidence="2" id="KW-1133">Transmembrane helix</keyword>
<dbReference type="AlphaFoldDB" id="A0A117Q1D5"/>
<gene>
    <name evidence="3" type="ORF">AQI95_24550</name>
</gene>
<evidence type="ECO:0000313" key="3">
    <source>
        <dbReference type="EMBL" id="KUN03133.1"/>
    </source>
</evidence>
<keyword evidence="4" id="KW-1185">Reference proteome</keyword>
<sequence length="117" mass="12884">MTVDTWIQAGLALVGTAGGVVSARAARRTKRQEKRDDFTTIKDALNERIDDLKKDITSHQTQITCQQDQITGQGAAISWLVVDRRSLVGYIRGAGLEPPVARPIPERARPFLDSIDV</sequence>
<dbReference type="Proteomes" id="UP000053127">
    <property type="component" value="Unassembled WGS sequence"/>
</dbReference>
<dbReference type="STRING" id="67386.AQI95_24550"/>
<reference evidence="3 4" key="1">
    <citation type="submission" date="2015-10" db="EMBL/GenBank/DDBJ databases">
        <title>Draft genome sequence of Streptomyces yokosukanensis DSM 40224, type strain for the species Streptomyces yokosukanensis.</title>
        <authorList>
            <person name="Ruckert C."/>
            <person name="Winkler A."/>
            <person name="Kalinowski J."/>
            <person name="Kampfer P."/>
            <person name="Glaeser S."/>
        </authorList>
    </citation>
    <scope>NUCLEOTIDE SEQUENCE [LARGE SCALE GENOMIC DNA]</scope>
    <source>
        <strain evidence="3 4">DSM 40224</strain>
    </source>
</reference>
<feature type="coiled-coil region" evidence="1">
    <location>
        <begin position="35"/>
        <end position="69"/>
    </location>
</feature>
<feature type="transmembrane region" description="Helical" evidence="2">
    <location>
        <begin position="6"/>
        <end position="26"/>
    </location>
</feature>
<evidence type="ECO:0000256" key="1">
    <source>
        <dbReference type="SAM" id="Coils"/>
    </source>
</evidence>
<evidence type="ECO:0000256" key="2">
    <source>
        <dbReference type="SAM" id="Phobius"/>
    </source>
</evidence>
<accession>A0A117Q1D5</accession>
<organism evidence="3 4">
    <name type="scientific">Streptomyces yokosukanensis</name>
    <dbReference type="NCBI Taxonomy" id="67386"/>
    <lineage>
        <taxon>Bacteria</taxon>
        <taxon>Bacillati</taxon>
        <taxon>Actinomycetota</taxon>
        <taxon>Actinomycetes</taxon>
        <taxon>Kitasatosporales</taxon>
        <taxon>Streptomycetaceae</taxon>
        <taxon>Streptomyces</taxon>
    </lineage>
</organism>
<dbReference type="OrthoDB" id="4324500at2"/>
<dbReference type="EMBL" id="LMWN01000035">
    <property type="protein sequence ID" value="KUN03133.1"/>
    <property type="molecule type" value="Genomic_DNA"/>
</dbReference>
<dbReference type="RefSeq" id="WP_067127730.1">
    <property type="nucleotide sequence ID" value="NZ_KQ948215.1"/>
</dbReference>
<protein>
    <submittedName>
        <fullName evidence="3">Uncharacterized protein</fullName>
    </submittedName>
</protein>
<keyword evidence="2" id="KW-0812">Transmembrane</keyword>
<comment type="caution">
    <text evidence="3">The sequence shown here is derived from an EMBL/GenBank/DDBJ whole genome shotgun (WGS) entry which is preliminary data.</text>
</comment>
<keyword evidence="1" id="KW-0175">Coiled coil</keyword>
<keyword evidence="2" id="KW-0472">Membrane</keyword>
<evidence type="ECO:0000313" key="4">
    <source>
        <dbReference type="Proteomes" id="UP000053127"/>
    </source>
</evidence>
<name>A0A117Q1D5_9ACTN</name>
<proteinExistence type="predicted"/>